<dbReference type="Pfam" id="PF00857">
    <property type="entry name" value="Isochorismatase"/>
    <property type="match status" value="1"/>
</dbReference>
<organism evidence="9 10">
    <name type="scientific">Hathewaya proteolytica DSM 3090</name>
    <dbReference type="NCBI Taxonomy" id="1121331"/>
    <lineage>
        <taxon>Bacteria</taxon>
        <taxon>Bacillati</taxon>
        <taxon>Bacillota</taxon>
        <taxon>Clostridia</taxon>
        <taxon>Eubacteriales</taxon>
        <taxon>Clostridiaceae</taxon>
        <taxon>Hathewaya</taxon>
    </lineage>
</organism>
<keyword evidence="10" id="KW-1185">Reference proteome</keyword>
<dbReference type="EMBL" id="FRAD01000007">
    <property type="protein sequence ID" value="SHJ81356.1"/>
    <property type="molecule type" value="Genomic_DNA"/>
</dbReference>
<proteinExistence type="inferred from homology"/>
<evidence type="ECO:0000256" key="2">
    <source>
        <dbReference type="ARBA" id="ARBA00022642"/>
    </source>
</evidence>
<dbReference type="RefSeq" id="WP_072903014.1">
    <property type="nucleotide sequence ID" value="NZ_FRAD01000007.1"/>
</dbReference>
<feature type="domain" description="Isochorismatase-like" evidence="8">
    <location>
        <begin position="6"/>
        <end position="174"/>
    </location>
</feature>
<dbReference type="AlphaFoldDB" id="A0A1M6MD61"/>
<dbReference type="SUPFAM" id="SSF52499">
    <property type="entry name" value="Isochorismatase-like hydrolases"/>
    <property type="match status" value="1"/>
</dbReference>
<dbReference type="OrthoDB" id="9796485at2"/>
<dbReference type="GO" id="GO:0019363">
    <property type="term" value="P:pyridine nucleotide biosynthetic process"/>
    <property type="evidence" value="ECO:0007669"/>
    <property type="project" value="UniProtKB-KW"/>
</dbReference>
<evidence type="ECO:0000256" key="5">
    <source>
        <dbReference type="ARBA" id="ARBA00037900"/>
    </source>
</evidence>
<dbReference type="InterPro" id="IPR036380">
    <property type="entry name" value="Isochorismatase-like_sf"/>
</dbReference>
<dbReference type="CDD" id="cd00431">
    <property type="entry name" value="cysteine_hydrolases"/>
    <property type="match status" value="1"/>
</dbReference>
<protein>
    <recommendedName>
        <fullName evidence="6">nicotinamidase</fullName>
        <ecNumber evidence="6">3.5.1.19</ecNumber>
    </recommendedName>
    <alternativeName>
        <fullName evidence="7">Nicotinamide deamidase</fullName>
    </alternativeName>
</protein>
<sequence>MKNKKLLIVVDFQKDFVNGSLGFKGAEKLYPRILDRVNEYKANGDYVVFTMDTHGEEYLSTVEGKYLPIEHCIKGTEGHKIYGDDLKAIAENDNTIKICKEKFGTLELMKLREQFQDVGEVELCGIDTNICVLSNAIIAQTVFSDCDICIRRELCGSGNKELEEKTFEVMKNLQIQVV</sequence>
<evidence type="ECO:0000256" key="1">
    <source>
        <dbReference type="ARBA" id="ARBA00006336"/>
    </source>
</evidence>
<reference evidence="9 10" key="1">
    <citation type="submission" date="2016-11" db="EMBL/GenBank/DDBJ databases">
        <authorList>
            <person name="Jaros S."/>
            <person name="Januszkiewicz K."/>
            <person name="Wedrychowicz H."/>
        </authorList>
    </citation>
    <scope>NUCLEOTIDE SEQUENCE [LARGE SCALE GENOMIC DNA]</scope>
    <source>
        <strain evidence="9 10">DSM 3090</strain>
    </source>
</reference>
<evidence type="ECO:0000313" key="10">
    <source>
        <dbReference type="Proteomes" id="UP000183952"/>
    </source>
</evidence>
<dbReference type="PANTHER" id="PTHR11080">
    <property type="entry name" value="PYRAZINAMIDASE/NICOTINAMIDASE"/>
    <property type="match status" value="1"/>
</dbReference>
<gene>
    <name evidence="9" type="ORF">SAMN02745248_01006</name>
</gene>
<dbReference type="Gene3D" id="3.40.50.850">
    <property type="entry name" value="Isochorismatase-like"/>
    <property type="match status" value="1"/>
</dbReference>
<dbReference type="EC" id="3.5.1.19" evidence="6"/>
<dbReference type="GO" id="GO:0046872">
    <property type="term" value="F:metal ion binding"/>
    <property type="evidence" value="ECO:0007669"/>
    <property type="project" value="UniProtKB-KW"/>
</dbReference>
<keyword evidence="3" id="KW-0479">Metal-binding</keyword>
<evidence type="ECO:0000256" key="7">
    <source>
        <dbReference type="ARBA" id="ARBA00043224"/>
    </source>
</evidence>
<dbReference type="STRING" id="1121331.SAMN02745248_01006"/>
<evidence type="ECO:0000256" key="4">
    <source>
        <dbReference type="ARBA" id="ARBA00022801"/>
    </source>
</evidence>
<keyword evidence="2" id="KW-0662">Pyridine nucleotide biosynthesis</keyword>
<dbReference type="GO" id="GO:0008936">
    <property type="term" value="F:nicotinamidase activity"/>
    <property type="evidence" value="ECO:0007669"/>
    <property type="project" value="UniProtKB-EC"/>
</dbReference>
<evidence type="ECO:0000313" key="9">
    <source>
        <dbReference type="EMBL" id="SHJ81356.1"/>
    </source>
</evidence>
<accession>A0A1M6MD61</accession>
<dbReference type="InterPro" id="IPR000868">
    <property type="entry name" value="Isochorismatase-like_dom"/>
</dbReference>
<dbReference type="InterPro" id="IPR052347">
    <property type="entry name" value="Isochorismatase_Nicotinamidase"/>
</dbReference>
<dbReference type="Proteomes" id="UP000183952">
    <property type="component" value="Unassembled WGS sequence"/>
</dbReference>
<evidence type="ECO:0000256" key="6">
    <source>
        <dbReference type="ARBA" id="ARBA00039017"/>
    </source>
</evidence>
<evidence type="ECO:0000259" key="8">
    <source>
        <dbReference type="Pfam" id="PF00857"/>
    </source>
</evidence>
<dbReference type="PANTHER" id="PTHR11080:SF2">
    <property type="entry name" value="LD05707P"/>
    <property type="match status" value="1"/>
</dbReference>
<evidence type="ECO:0000256" key="3">
    <source>
        <dbReference type="ARBA" id="ARBA00022723"/>
    </source>
</evidence>
<keyword evidence="4" id="KW-0378">Hydrolase</keyword>
<comment type="pathway">
    <text evidence="5">Cofactor biosynthesis; nicotinate biosynthesis; nicotinate from nicotinamide: step 1/1.</text>
</comment>
<name>A0A1M6MD61_9CLOT</name>
<comment type="similarity">
    <text evidence="1">Belongs to the isochorismatase family.</text>
</comment>